<evidence type="ECO:0000256" key="4">
    <source>
        <dbReference type="ARBA" id="ARBA00023136"/>
    </source>
</evidence>
<evidence type="ECO:0000256" key="3">
    <source>
        <dbReference type="ARBA" id="ARBA00022989"/>
    </source>
</evidence>
<name>A0A319DPE3_9EURO</name>
<evidence type="ECO:0000313" key="9">
    <source>
        <dbReference type="Proteomes" id="UP000247810"/>
    </source>
</evidence>
<feature type="transmembrane region" description="Helical" evidence="6">
    <location>
        <begin position="439"/>
        <end position="461"/>
    </location>
</feature>
<accession>A0A319DPE3</accession>
<keyword evidence="2 6" id="KW-0812">Transmembrane</keyword>
<feature type="transmembrane region" description="Helical" evidence="6">
    <location>
        <begin position="347"/>
        <end position="371"/>
    </location>
</feature>
<feature type="transmembrane region" description="Helical" evidence="6">
    <location>
        <begin position="402"/>
        <end position="418"/>
    </location>
</feature>
<feature type="transmembrane region" description="Helical" evidence="6">
    <location>
        <begin position="315"/>
        <end position="335"/>
    </location>
</feature>
<reference evidence="8 9" key="1">
    <citation type="submission" date="2018-02" db="EMBL/GenBank/DDBJ databases">
        <title>The genomes of Aspergillus section Nigri reveals drivers in fungal speciation.</title>
        <authorList>
            <consortium name="DOE Joint Genome Institute"/>
            <person name="Vesth T.C."/>
            <person name="Nybo J."/>
            <person name="Theobald S."/>
            <person name="Brandl J."/>
            <person name="Frisvad J.C."/>
            <person name="Nielsen K.F."/>
            <person name="Lyhne E.K."/>
            <person name="Kogle M.E."/>
            <person name="Kuo A."/>
            <person name="Riley R."/>
            <person name="Clum A."/>
            <person name="Nolan M."/>
            <person name="Lipzen A."/>
            <person name="Salamov A."/>
            <person name="Henrissat B."/>
            <person name="Wiebenga A."/>
            <person name="De vries R.P."/>
            <person name="Grigoriev I.V."/>
            <person name="Mortensen U.H."/>
            <person name="Andersen M.R."/>
            <person name="Baker S.E."/>
        </authorList>
    </citation>
    <scope>NUCLEOTIDE SEQUENCE [LARGE SCALE GENOMIC DNA]</scope>
    <source>
        <strain evidence="8 9">CBS 707.79</strain>
    </source>
</reference>
<feature type="transmembrane region" description="Helical" evidence="6">
    <location>
        <begin position="48"/>
        <end position="74"/>
    </location>
</feature>
<feature type="transmembrane region" description="Helical" evidence="6">
    <location>
        <begin position="277"/>
        <end position="295"/>
    </location>
</feature>
<protein>
    <submittedName>
        <fullName evidence="8">MFS general substrate transporter</fullName>
    </submittedName>
</protein>
<evidence type="ECO:0000256" key="1">
    <source>
        <dbReference type="ARBA" id="ARBA00004141"/>
    </source>
</evidence>
<comment type="subcellular location">
    <subcellularLocation>
        <location evidence="1">Membrane</location>
        <topology evidence="1">Multi-pass membrane protein</topology>
    </subcellularLocation>
</comment>
<dbReference type="PANTHER" id="PTHR42718:SF1">
    <property type="entry name" value="LOW AFFINITY AMMONIUM TRANSPORTER"/>
    <property type="match status" value="1"/>
</dbReference>
<dbReference type="InterPro" id="IPR011701">
    <property type="entry name" value="MFS"/>
</dbReference>
<evidence type="ECO:0000259" key="7">
    <source>
        <dbReference type="PROSITE" id="PS50850"/>
    </source>
</evidence>
<feature type="transmembrane region" description="Helical" evidence="6">
    <location>
        <begin position="481"/>
        <end position="505"/>
    </location>
</feature>
<feature type="transmembrane region" description="Helical" evidence="6">
    <location>
        <begin position="378"/>
        <end position="396"/>
    </location>
</feature>
<dbReference type="PANTHER" id="PTHR42718">
    <property type="entry name" value="MAJOR FACILITATOR SUPERFAMILY MULTIDRUG TRANSPORTER MFSC"/>
    <property type="match status" value="1"/>
</dbReference>
<feature type="transmembrane region" description="Helical" evidence="6">
    <location>
        <begin position="115"/>
        <end position="133"/>
    </location>
</feature>
<dbReference type="AlphaFoldDB" id="A0A319DPE3"/>
<sequence length="521" mass="56265">MENTSVNSRSSEDIEVKQERDTRTEGNQDVRAKTPTQPERPESPIKEAAFVAVVCAAQLMTQTGLSLAIAPLHIINDSFHASSKQLTWASAAYSLTVGTFILVAGRLGDLYGHRLMFIIGFTWFGLWCIVGGFSAGSNLVFFTFCRALQGIGPALLLPNAVAILGRTYPPGPRKDMIFSFFGATAPGGYSLGASFSSLLAERVWWPWGYWIMGIACVIFAGLGILVIPYTPTEERQDDGFSWFVRLDITGAVTGITALVLINFAWNQGPVVGWDMPYTYALLIVGFILLGGFLAIERKAPCPLLPPSVFKGEVAWVLGCISAGWSSFGILVYYYYQFLEVIDGDSPLLATAKWAGSSASGACASVVTGFLLGRISPSIIIFIAMIAFTIGQVMLATMQEGQVYWAQAFVLMLITPWGMDMSFPSGTVIMSNSMPREHQGVAGSLVTTVVNYSISLGLGFAGTVQSYVDDDGKDTLKGYRGASYMGVGLAGLGVVLASCFMLITWLRRDRDPKSKSLSEQPV</sequence>
<evidence type="ECO:0000256" key="6">
    <source>
        <dbReference type="SAM" id="Phobius"/>
    </source>
</evidence>
<dbReference type="GO" id="GO:0022857">
    <property type="term" value="F:transmembrane transporter activity"/>
    <property type="evidence" value="ECO:0007669"/>
    <property type="project" value="InterPro"/>
</dbReference>
<dbReference type="Gene3D" id="1.20.1250.20">
    <property type="entry name" value="MFS general substrate transporter like domains"/>
    <property type="match status" value="2"/>
</dbReference>
<feature type="transmembrane region" description="Helical" evidence="6">
    <location>
        <begin position="207"/>
        <end position="230"/>
    </location>
</feature>
<dbReference type="STRING" id="1448320.A0A319DPE3"/>
<dbReference type="Pfam" id="PF07690">
    <property type="entry name" value="MFS_1"/>
    <property type="match status" value="1"/>
</dbReference>
<keyword evidence="9" id="KW-1185">Reference proteome</keyword>
<feature type="transmembrane region" description="Helical" evidence="6">
    <location>
        <begin position="176"/>
        <end position="195"/>
    </location>
</feature>
<dbReference type="SUPFAM" id="SSF103473">
    <property type="entry name" value="MFS general substrate transporter"/>
    <property type="match status" value="1"/>
</dbReference>
<feature type="transmembrane region" description="Helical" evidence="6">
    <location>
        <begin position="139"/>
        <end position="164"/>
    </location>
</feature>
<feature type="domain" description="Major facilitator superfamily (MFS) profile" evidence="7">
    <location>
        <begin position="50"/>
        <end position="509"/>
    </location>
</feature>
<keyword evidence="4 6" id="KW-0472">Membrane</keyword>
<dbReference type="VEuPathDB" id="FungiDB:BO71DRAFT_7645"/>
<dbReference type="InterPro" id="IPR020846">
    <property type="entry name" value="MFS_dom"/>
</dbReference>
<dbReference type="PROSITE" id="PS50850">
    <property type="entry name" value="MFS"/>
    <property type="match status" value="1"/>
</dbReference>
<evidence type="ECO:0000313" key="8">
    <source>
        <dbReference type="EMBL" id="PYH93153.1"/>
    </source>
</evidence>
<dbReference type="EMBL" id="KZ825899">
    <property type="protein sequence ID" value="PYH93153.1"/>
    <property type="molecule type" value="Genomic_DNA"/>
</dbReference>
<dbReference type="CDD" id="cd17476">
    <property type="entry name" value="MFS_Amf1_MDR_like"/>
    <property type="match status" value="1"/>
</dbReference>
<evidence type="ECO:0000256" key="5">
    <source>
        <dbReference type="SAM" id="MobiDB-lite"/>
    </source>
</evidence>
<proteinExistence type="predicted"/>
<keyword evidence="3 6" id="KW-1133">Transmembrane helix</keyword>
<gene>
    <name evidence="8" type="ORF">BO71DRAFT_7645</name>
</gene>
<feature type="region of interest" description="Disordered" evidence="5">
    <location>
        <begin position="1"/>
        <end position="41"/>
    </location>
</feature>
<dbReference type="InterPro" id="IPR036259">
    <property type="entry name" value="MFS_trans_sf"/>
</dbReference>
<dbReference type="OrthoDB" id="2428527at2759"/>
<feature type="transmembrane region" description="Helical" evidence="6">
    <location>
        <begin position="242"/>
        <end position="265"/>
    </location>
</feature>
<organism evidence="8 9">
    <name type="scientific">Aspergillus ellipticus CBS 707.79</name>
    <dbReference type="NCBI Taxonomy" id="1448320"/>
    <lineage>
        <taxon>Eukaryota</taxon>
        <taxon>Fungi</taxon>
        <taxon>Dikarya</taxon>
        <taxon>Ascomycota</taxon>
        <taxon>Pezizomycotina</taxon>
        <taxon>Eurotiomycetes</taxon>
        <taxon>Eurotiomycetidae</taxon>
        <taxon>Eurotiales</taxon>
        <taxon>Aspergillaceae</taxon>
        <taxon>Aspergillus</taxon>
        <taxon>Aspergillus subgen. Circumdati</taxon>
    </lineage>
</organism>
<dbReference type="GO" id="GO:0016020">
    <property type="term" value="C:membrane"/>
    <property type="evidence" value="ECO:0007669"/>
    <property type="project" value="UniProtKB-SubCell"/>
</dbReference>
<feature type="compositionally biased region" description="Basic and acidic residues" evidence="5">
    <location>
        <begin position="10"/>
        <end position="32"/>
    </location>
</feature>
<dbReference type="Proteomes" id="UP000247810">
    <property type="component" value="Unassembled WGS sequence"/>
</dbReference>
<evidence type="ECO:0000256" key="2">
    <source>
        <dbReference type="ARBA" id="ARBA00022692"/>
    </source>
</evidence>
<feature type="transmembrane region" description="Helical" evidence="6">
    <location>
        <begin position="86"/>
        <end position="103"/>
    </location>
</feature>